<sequence length="316" mass="35672">MGLSNTYKVLINNQDVFAKLESKPLSMTITDERDFVSDRAEITINNAQNITVPSKDAEVTIFINDTLMGRYKITSISLSSDNGYTLTIQCSGVDFKNKFKTKKYRKFTKENGNNTLGIILDTIASSNEYKHIISDTLKNEVIDDMIQNDETDLQFLNKLAKKFNASLKVNNSTIMLVERAKHNLPTININRKDITSFSMSADNLYNFQSVLVQYQDISNGGTKEITVGSGHPQYKIKTIYKSLEMAQKIAYKKLKELSQRKYEISLIIDGNEYIQAESVFKLSNIHDLIDGSWSVDIATHNLNDNGFVTSIKAVSL</sequence>
<dbReference type="Proteomes" id="UP000031830">
    <property type="component" value="Chromosome"/>
</dbReference>
<evidence type="ECO:0000313" key="2">
    <source>
        <dbReference type="Proteomes" id="UP000031830"/>
    </source>
</evidence>
<reference evidence="1 2" key="1">
    <citation type="journal article" date="2015" name="Genome Announc.">
        <title>Genome sequencing of 18 francisella strains to aid in assay development and testing.</title>
        <authorList>
            <person name="Johnson S.L."/>
            <person name="Daligault H.E."/>
            <person name="Davenport K.W."/>
            <person name="Coyne S.R."/>
            <person name="Frey K.G."/>
            <person name="Koroleva G.I."/>
            <person name="Broomall S.M."/>
            <person name="Bishop-Lilly K.A."/>
            <person name="Bruce D.C."/>
            <person name="Chertkov O."/>
            <person name="Freitas T."/>
            <person name="Jaissle J."/>
            <person name="Ladner J.T."/>
            <person name="Rosenzweig C.N."/>
            <person name="Gibbons H.S."/>
            <person name="Palacios G.F."/>
            <person name="Redden C.L."/>
            <person name="Xu Y."/>
            <person name="Minogue T.D."/>
            <person name="Chain P.S."/>
        </authorList>
    </citation>
    <scope>NUCLEOTIDE SEQUENCE [LARGE SCALE GENOMIC DNA]</scope>
    <source>
        <strain evidence="1 2">GA01-2794</strain>
    </source>
</reference>
<dbReference type="OrthoDB" id="4070623at2"/>
<dbReference type="AlphaFoldDB" id="A0A0B6CUQ7"/>
<name>A0A0B6CUQ7_9GAMM</name>
<protein>
    <submittedName>
        <fullName evidence="1">Phage late control D family protein</fullName>
    </submittedName>
</protein>
<accession>A0A0B6CUQ7</accession>
<gene>
    <name evidence="1" type="ORF">LA55_1215</name>
</gene>
<proteinExistence type="predicted"/>
<evidence type="ECO:0000313" key="1">
    <source>
        <dbReference type="EMBL" id="AJI54239.1"/>
    </source>
</evidence>
<dbReference type="EMBL" id="CP009440">
    <property type="protein sequence ID" value="AJI54239.1"/>
    <property type="molecule type" value="Genomic_DNA"/>
</dbReference>
<organism evidence="1 2">
    <name type="scientific">Francisella philomiragia</name>
    <dbReference type="NCBI Taxonomy" id="28110"/>
    <lineage>
        <taxon>Bacteria</taxon>
        <taxon>Pseudomonadati</taxon>
        <taxon>Pseudomonadota</taxon>
        <taxon>Gammaproteobacteria</taxon>
        <taxon>Thiotrichales</taxon>
        <taxon>Francisellaceae</taxon>
        <taxon>Francisella</taxon>
    </lineage>
</organism>
<dbReference type="KEGG" id="fpz:LA55_1215"/>
<dbReference type="RefSeq" id="WP_044526349.1">
    <property type="nucleotide sequence ID" value="NZ_CP009440.1"/>
</dbReference>
<dbReference type="SUPFAM" id="SSF69279">
    <property type="entry name" value="Phage tail proteins"/>
    <property type="match status" value="1"/>
</dbReference>